<dbReference type="OrthoDB" id="6021263at2759"/>
<evidence type="ECO:0000313" key="2">
    <source>
        <dbReference type="Proteomes" id="UP000594262"/>
    </source>
</evidence>
<organism evidence="1 2">
    <name type="scientific">Clytia hemisphaerica</name>
    <dbReference type="NCBI Taxonomy" id="252671"/>
    <lineage>
        <taxon>Eukaryota</taxon>
        <taxon>Metazoa</taxon>
        <taxon>Cnidaria</taxon>
        <taxon>Hydrozoa</taxon>
        <taxon>Hydroidolina</taxon>
        <taxon>Leptothecata</taxon>
        <taxon>Obeliida</taxon>
        <taxon>Clytiidae</taxon>
        <taxon>Clytia</taxon>
    </lineage>
</organism>
<dbReference type="EnsemblMetazoa" id="CLYHEMT024175.2">
    <property type="protein sequence ID" value="CLYHEMP024175.2"/>
    <property type="gene ID" value="CLYHEMG024175"/>
</dbReference>
<proteinExistence type="predicted"/>
<accession>A0A7M5XIJ6</accession>
<sequence length="263" mass="30705">MAFHKTLTCLRTIHPTSDIFLVAKSFSTSSIAYKKTPHTVGVMSWVKANKRRKHLEKKMKEKPREDHQIVKEHILERMEPEIEFLTSSRVKTRMNEEVMNRNSTEPTVFLSKDRQTIICYHPPPPSLPEQFTKRATASKKLGLTSAVFEHFQDSLTDDQIQEAKNLREQDPVLWSANALAVLMQATPQTINEHIPLTRDQSSIVRAEKELYGTMSVNNRKKFKDLQVWERMKYVNETRDEKFAHWYQNFNKKSSVKAPVPPKR</sequence>
<reference evidence="1" key="1">
    <citation type="submission" date="2021-01" db="UniProtKB">
        <authorList>
            <consortium name="EnsemblMetazoa"/>
        </authorList>
    </citation>
    <scope>IDENTIFICATION</scope>
</reference>
<name>A0A7M5XIJ6_9CNID</name>
<dbReference type="Proteomes" id="UP000594262">
    <property type="component" value="Unplaced"/>
</dbReference>
<dbReference type="AlphaFoldDB" id="A0A7M5XIJ6"/>
<keyword evidence="2" id="KW-1185">Reference proteome</keyword>
<evidence type="ECO:0000313" key="1">
    <source>
        <dbReference type="EnsemblMetazoa" id="CLYHEMP024175.1"/>
    </source>
</evidence>
<protein>
    <submittedName>
        <fullName evidence="1">Uncharacterized protein</fullName>
    </submittedName>
</protein>
<dbReference type="EnsemblMetazoa" id="CLYHEMT024175.1">
    <property type="protein sequence ID" value="CLYHEMP024175.1"/>
    <property type="gene ID" value="CLYHEMG024175"/>
</dbReference>